<evidence type="ECO:0000313" key="1">
    <source>
        <dbReference type="EMBL" id="AGA78893.1"/>
    </source>
</evidence>
<keyword evidence="2" id="KW-1185">Reference proteome</keyword>
<dbReference type="HOGENOM" id="CLU_1084405_0_0_10"/>
<dbReference type="AlphaFoldDB" id="L0G0Q9"/>
<sequence>MIKLIHKKFDYSGCYDINILHKSFNFYVMDNHGAALWCWLQHFNPNQKYTVIHIDKHYDTLASNMELWMNSLPDNVTDLTINEFYEIKHNLGASEFQTIRWDNYLPIFERLCGSNVTSYLFYTHRKGTSGIKAFYPGKVEELNAFSIFENLEFVISNTEDKIILNLDIDYFFLSYNNSYFQCFSDEAIDILFDQIQYSYLEGDKIEVLTIALSPECCGNWHNSLKIYNKLAVKLNLDPITIDEF</sequence>
<name>L0G0Q9_ECHVK</name>
<protein>
    <submittedName>
        <fullName evidence="1">Uncharacterized protein</fullName>
    </submittedName>
</protein>
<dbReference type="Pfam" id="PF12640">
    <property type="entry name" value="UPF0489"/>
    <property type="match status" value="1"/>
</dbReference>
<dbReference type="eggNOG" id="ENOG5032R5P">
    <property type="taxonomic scope" value="Bacteria"/>
</dbReference>
<evidence type="ECO:0000313" key="2">
    <source>
        <dbReference type="Proteomes" id="UP000010796"/>
    </source>
</evidence>
<dbReference type="Proteomes" id="UP000010796">
    <property type="component" value="Chromosome"/>
</dbReference>
<dbReference type="InterPro" id="IPR024131">
    <property type="entry name" value="UPF0489"/>
</dbReference>
<proteinExistence type="predicted"/>
<organism evidence="1 2">
    <name type="scientific">Echinicola vietnamensis (strain DSM 17526 / LMG 23754 / KMM 6221)</name>
    <dbReference type="NCBI Taxonomy" id="926556"/>
    <lineage>
        <taxon>Bacteria</taxon>
        <taxon>Pseudomonadati</taxon>
        <taxon>Bacteroidota</taxon>
        <taxon>Cytophagia</taxon>
        <taxon>Cytophagales</taxon>
        <taxon>Cyclobacteriaceae</taxon>
        <taxon>Echinicola</taxon>
    </lineage>
</organism>
<dbReference type="PATRIC" id="fig|926556.3.peg.2802"/>
<gene>
    <name evidence="1" type="ordered locus">Echvi_2652</name>
</gene>
<accession>L0G0Q9</accession>
<reference evidence="2" key="1">
    <citation type="submission" date="2012-02" db="EMBL/GenBank/DDBJ databases">
        <title>The complete genome of Echinicola vietnamensis DSM 17526.</title>
        <authorList>
            <person name="Lucas S."/>
            <person name="Copeland A."/>
            <person name="Lapidus A."/>
            <person name="Glavina del Rio T."/>
            <person name="Dalin E."/>
            <person name="Tice H."/>
            <person name="Bruce D."/>
            <person name="Goodwin L."/>
            <person name="Pitluck S."/>
            <person name="Peters L."/>
            <person name="Ovchinnikova G."/>
            <person name="Teshima H."/>
            <person name="Kyrpides N."/>
            <person name="Mavromatis K."/>
            <person name="Ivanova N."/>
            <person name="Brettin T."/>
            <person name="Detter J.C."/>
            <person name="Han C."/>
            <person name="Larimer F."/>
            <person name="Land M."/>
            <person name="Hauser L."/>
            <person name="Markowitz V."/>
            <person name="Cheng J.-F."/>
            <person name="Hugenholtz P."/>
            <person name="Woyke T."/>
            <person name="Wu D."/>
            <person name="Brambilla E."/>
            <person name="Klenk H.-P."/>
            <person name="Eisen J.A."/>
        </authorList>
    </citation>
    <scope>NUCLEOTIDE SEQUENCE [LARGE SCALE GENOMIC DNA]</scope>
    <source>
        <strain evidence="2">DSM 17526 / LMG 23754 / KMM 6221</strain>
    </source>
</reference>
<dbReference type="KEGG" id="evi:Echvi_2652"/>
<dbReference type="EMBL" id="CP003346">
    <property type="protein sequence ID" value="AGA78893.1"/>
    <property type="molecule type" value="Genomic_DNA"/>
</dbReference>